<name>A0A4R8DSW7_9BACT</name>
<dbReference type="Proteomes" id="UP000294498">
    <property type="component" value="Unassembled WGS sequence"/>
</dbReference>
<dbReference type="EMBL" id="SODV01000001">
    <property type="protein sequence ID" value="TDX00505.1"/>
    <property type="molecule type" value="Genomic_DNA"/>
</dbReference>
<evidence type="ECO:0000313" key="3">
    <source>
        <dbReference type="Proteomes" id="UP000294498"/>
    </source>
</evidence>
<evidence type="ECO:0008006" key="4">
    <source>
        <dbReference type="Google" id="ProtNLM"/>
    </source>
</evidence>
<dbReference type="RefSeq" id="WP_133992237.1">
    <property type="nucleotide sequence ID" value="NZ_SODV01000001.1"/>
</dbReference>
<accession>A0A4R8DSW7</accession>
<organism evidence="2 3">
    <name type="scientific">Dinghuibacter silviterrae</name>
    <dbReference type="NCBI Taxonomy" id="1539049"/>
    <lineage>
        <taxon>Bacteria</taxon>
        <taxon>Pseudomonadati</taxon>
        <taxon>Bacteroidota</taxon>
        <taxon>Chitinophagia</taxon>
        <taxon>Chitinophagales</taxon>
        <taxon>Chitinophagaceae</taxon>
        <taxon>Dinghuibacter</taxon>
    </lineage>
</organism>
<comment type="caution">
    <text evidence="2">The sequence shown here is derived from an EMBL/GenBank/DDBJ whole genome shotgun (WGS) entry which is preliminary data.</text>
</comment>
<proteinExistence type="predicted"/>
<feature type="signal peptide" evidence="1">
    <location>
        <begin position="1"/>
        <end position="22"/>
    </location>
</feature>
<protein>
    <recommendedName>
        <fullName evidence="4">Conjugal transfer protein TraI</fullName>
    </recommendedName>
</protein>
<dbReference type="OrthoDB" id="793529at2"/>
<keyword evidence="3" id="KW-1185">Reference proteome</keyword>
<sequence>MKGKIFSIALVSLLSITSHVEAQIPIVSLVTGAIKKVIQAIDLKVQQAQTKVIWLQNAQRTVENAMSQADLKGISGWTDKYKQLYSDYFQELWKVKKVISDFMAVKDIVQRQMELVNEYDHAWGLLRQDTHFTPAELRDMYTVYNGILNESMENIDQVKMVVNSFATQMSDGKRMELVMDAANRIEINLATLRSFNDHNARLSLSRATSTQDAEQLKQVYGL</sequence>
<reference evidence="2 3" key="1">
    <citation type="submission" date="2019-03" db="EMBL/GenBank/DDBJ databases">
        <title>Genomic Encyclopedia of Type Strains, Phase IV (KMG-IV): sequencing the most valuable type-strain genomes for metagenomic binning, comparative biology and taxonomic classification.</title>
        <authorList>
            <person name="Goeker M."/>
        </authorList>
    </citation>
    <scope>NUCLEOTIDE SEQUENCE [LARGE SCALE GENOMIC DNA]</scope>
    <source>
        <strain evidence="2 3">DSM 100059</strain>
    </source>
</reference>
<gene>
    <name evidence="2" type="ORF">EDB95_1530</name>
</gene>
<keyword evidence="1" id="KW-0732">Signal</keyword>
<evidence type="ECO:0000313" key="2">
    <source>
        <dbReference type="EMBL" id="TDX00505.1"/>
    </source>
</evidence>
<evidence type="ECO:0000256" key="1">
    <source>
        <dbReference type="SAM" id="SignalP"/>
    </source>
</evidence>
<feature type="chain" id="PRO_5020646689" description="Conjugal transfer protein TraI" evidence="1">
    <location>
        <begin position="23"/>
        <end position="222"/>
    </location>
</feature>
<dbReference type="AlphaFoldDB" id="A0A4R8DSW7"/>